<keyword evidence="1" id="KW-1133">Transmembrane helix</keyword>
<feature type="transmembrane region" description="Helical" evidence="1">
    <location>
        <begin position="101"/>
        <end position="123"/>
    </location>
</feature>
<keyword evidence="1" id="KW-0472">Membrane</keyword>
<dbReference type="PANTHER" id="PTHR40042">
    <property type="entry name" value="HYPOTHETICAL MEMBRANE SPANNING PROTEIN"/>
    <property type="match status" value="1"/>
</dbReference>
<feature type="transmembrane region" description="Helical" evidence="1">
    <location>
        <begin position="197"/>
        <end position="218"/>
    </location>
</feature>
<name>A0ABS3W765_9BACL</name>
<gene>
    <name evidence="2" type="ORF">I8J29_07935</name>
</gene>
<accession>A0ABS3W765</accession>
<dbReference type="Pfam" id="PF07187">
    <property type="entry name" value="DUF1405"/>
    <property type="match status" value="1"/>
</dbReference>
<feature type="transmembrane region" description="Helical" evidence="1">
    <location>
        <begin position="135"/>
        <end position="157"/>
    </location>
</feature>
<dbReference type="EMBL" id="JAGGDJ010000003">
    <property type="protein sequence ID" value="MBO7744118.1"/>
    <property type="molecule type" value="Genomic_DNA"/>
</dbReference>
<dbReference type="Proteomes" id="UP000670947">
    <property type="component" value="Unassembled WGS sequence"/>
</dbReference>
<feature type="transmembrane region" description="Helical" evidence="1">
    <location>
        <begin position="164"/>
        <end position="185"/>
    </location>
</feature>
<evidence type="ECO:0000313" key="3">
    <source>
        <dbReference type="Proteomes" id="UP000670947"/>
    </source>
</evidence>
<proteinExistence type="predicted"/>
<keyword evidence="3" id="KW-1185">Reference proteome</keyword>
<feature type="transmembrane region" description="Helical" evidence="1">
    <location>
        <begin position="28"/>
        <end position="47"/>
    </location>
</feature>
<protein>
    <submittedName>
        <fullName evidence="2">DUF1405 domain-containing protein</fullName>
    </submittedName>
</protein>
<sequence>MPEFRTRRIDVKAAVLPWSRDFLTNRTILWLLFIVNTLGTLYGYYWYGNQMAYTVETQSAWQVVFVPDSPTASLFFTLSLLFLLFPRLSGSGTVGLTVRSIIEALGVVTSIKYGIWAVTMIMAGGAQGDQLQWEHYMLIVSHLGMAFEAMLFVRYMVFGRFMAFLALLWLLLNDTIDYTFFVFPWLPDVLENDLSAIQTFTMGLSVFSLLITWLLIAYRKV</sequence>
<dbReference type="PANTHER" id="PTHR40042:SF1">
    <property type="entry name" value="DUF1405 DOMAIN-CONTAINING PROTEIN"/>
    <property type="match status" value="1"/>
</dbReference>
<evidence type="ECO:0000313" key="2">
    <source>
        <dbReference type="EMBL" id="MBO7744118.1"/>
    </source>
</evidence>
<dbReference type="InterPro" id="IPR009845">
    <property type="entry name" value="DUF1405"/>
</dbReference>
<reference evidence="2 3" key="1">
    <citation type="submission" date="2021-03" db="EMBL/GenBank/DDBJ databases">
        <title>Paenibacillus artemisicola MWE-103 whole genome sequence.</title>
        <authorList>
            <person name="Ham Y.J."/>
        </authorList>
    </citation>
    <scope>NUCLEOTIDE SEQUENCE [LARGE SCALE GENOMIC DNA]</scope>
    <source>
        <strain evidence="2 3">MWE-103</strain>
    </source>
</reference>
<feature type="transmembrane region" description="Helical" evidence="1">
    <location>
        <begin position="71"/>
        <end position="89"/>
    </location>
</feature>
<organism evidence="2 3">
    <name type="scientific">Paenibacillus artemisiicola</name>
    <dbReference type="NCBI Taxonomy" id="1172618"/>
    <lineage>
        <taxon>Bacteria</taxon>
        <taxon>Bacillati</taxon>
        <taxon>Bacillota</taxon>
        <taxon>Bacilli</taxon>
        <taxon>Bacillales</taxon>
        <taxon>Paenibacillaceae</taxon>
        <taxon>Paenibacillus</taxon>
    </lineage>
</organism>
<evidence type="ECO:0000256" key="1">
    <source>
        <dbReference type="SAM" id="Phobius"/>
    </source>
</evidence>
<comment type="caution">
    <text evidence="2">The sequence shown here is derived from an EMBL/GenBank/DDBJ whole genome shotgun (WGS) entry which is preliminary data.</text>
</comment>
<keyword evidence="1" id="KW-0812">Transmembrane</keyword>